<dbReference type="SMART" id="SM00042">
    <property type="entry name" value="CUB"/>
    <property type="match status" value="1"/>
</dbReference>
<proteinExistence type="predicted"/>
<dbReference type="PROSITE" id="PS01180">
    <property type="entry name" value="CUB"/>
    <property type="match status" value="1"/>
</dbReference>
<dbReference type="GO" id="GO:0005509">
    <property type="term" value="F:calcium ion binding"/>
    <property type="evidence" value="ECO:0007669"/>
    <property type="project" value="InterPro"/>
</dbReference>
<organism evidence="7 8">
    <name type="scientific">Strigops habroptila</name>
    <name type="common">Kakapo</name>
    <dbReference type="NCBI Taxonomy" id="2489341"/>
    <lineage>
        <taxon>Eukaryota</taxon>
        <taxon>Metazoa</taxon>
        <taxon>Chordata</taxon>
        <taxon>Craniata</taxon>
        <taxon>Vertebrata</taxon>
        <taxon>Euteleostomi</taxon>
        <taxon>Archelosauria</taxon>
        <taxon>Archosauria</taxon>
        <taxon>Dinosauria</taxon>
        <taxon>Saurischia</taxon>
        <taxon>Theropoda</taxon>
        <taxon>Coelurosauria</taxon>
        <taxon>Aves</taxon>
        <taxon>Neognathae</taxon>
        <taxon>Neoaves</taxon>
        <taxon>Telluraves</taxon>
        <taxon>Australaves</taxon>
        <taxon>Psittaciformes</taxon>
        <taxon>Psittacidae</taxon>
        <taxon>Strigops</taxon>
    </lineage>
</organism>
<reference evidence="7" key="1">
    <citation type="submission" date="2025-08" db="UniProtKB">
        <authorList>
            <consortium name="Ensembl"/>
        </authorList>
    </citation>
    <scope>IDENTIFICATION</scope>
</reference>
<dbReference type="PANTHER" id="PTHR24255:SF18">
    <property type="entry name" value="COMPLEMENT C1S SUBCOMPONENT"/>
    <property type="match status" value="1"/>
</dbReference>
<dbReference type="FunFam" id="2.10.25.10:FF:000059">
    <property type="entry name" value="Mannan-binding lectin serine protease 1"/>
    <property type="match status" value="1"/>
</dbReference>
<dbReference type="GO" id="GO:0006508">
    <property type="term" value="P:proteolysis"/>
    <property type="evidence" value="ECO:0007669"/>
    <property type="project" value="UniProtKB-KW"/>
</dbReference>
<reference evidence="7" key="2">
    <citation type="submission" date="2025-09" db="UniProtKB">
        <authorList>
            <consortium name="Ensembl"/>
        </authorList>
    </citation>
    <scope>IDENTIFICATION</scope>
</reference>
<dbReference type="PANTHER" id="PTHR24255">
    <property type="entry name" value="COMPLEMENT COMPONENT 1, S SUBCOMPONENT-RELATED"/>
    <property type="match status" value="1"/>
</dbReference>
<gene>
    <name evidence="7" type="primary">C1S</name>
</gene>
<accession>A0A672U1Y6</accession>
<keyword evidence="1" id="KW-0645">Protease</keyword>
<evidence type="ECO:0000256" key="3">
    <source>
        <dbReference type="ARBA" id="ARBA00022801"/>
    </source>
</evidence>
<dbReference type="Pfam" id="PF00431">
    <property type="entry name" value="CUB"/>
    <property type="match status" value="1"/>
</dbReference>
<dbReference type="GeneTree" id="ENSGT00940000157473"/>
<dbReference type="SMART" id="SM00179">
    <property type="entry name" value="EGF_CA"/>
    <property type="match status" value="1"/>
</dbReference>
<comment type="caution">
    <text evidence="5">Lacks conserved residue(s) required for the propagation of feature annotation.</text>
</comment>
<evidence type="ECO:0000256" key="2">
    <source>
        <dbReference type="ARBA" id="ARBA00022737"/>
    </source>
</evidence>
<evidence type="ECO:0000313" key="8">
    <source>
        <dbReference type="Proteomes" id="UP000472266"/>
    </source>
</evidence>
<dbReference type="PROSITE" id="PS01187">
    <property type="entry name" value="EGF_CA"/>
    <property type="match status" value="1"/>
</dbReference>
<feature type="domain" description="CUB" evidence="6">
    <location>
        <begin position="6"/>
        <end position="128"/>
    </location>
</feature>
<name>A0A672U1Y6_STRHB</name>
<dbReference type="PROSITE" id="PS00010">
    <property type="entry name" value="ASX_HYDROXYL"/>
    <property type="match status" value="1"/>
</dbReference>
<dbReference type="InterPro" id="IPR000859">
    <property type="entry name" value="CUB_dom"/>
</dbReference>
<dbReference type="Proteomes" id="UP000472266">
    <property type="component" value="Unplaced"/>
</dbReference>
<evidence type="ECO:0000256" key="5">
    <source>
        <dbReference type="PROSITE-ProRule" id="PRU00059"/>
    </source>
</evidence>
<dbReference type="Pfam" id="PF14670">
    <property type="entry name" value="FXa_inhibition"/>
    <property type="match status" value="1"/>
</dbReference>
<dbReference type="AlphaFoldDB" id="A0A672U1Y6"/>
<dbReference type="GO" id="GO:0004252">
    <property type="term" value="F:serine-type endopeptidase activity"/>
    <property type="evidence" value="ECO:0007669"/>
    <property type="project" value="TreeGrafter"/>
</dbReference>
<evidence type="ECO:0000256" key="4">
    <source>
        <dbReference type="ARBA" id="ARBA00023157"/>
    </source>
</evidence>
<keyword evidence="8" id="KW-1185">Reference proteome</keyword>
<protein>
    <submittedName>
        <fullName evidence="7">Complement C1s</fullName>
    </submittedName>
</protein>
<dbReference type="Gene3D" id="2.10.25.10">
    <property type="entry name" value="Laminin"/>
    <property type="match status" value="1"/>
</dbReference>
<dbReference type="Gene3D" id="2.60.120.290">
    <property type="entry name" value="Spermadhesin, CUB domain"/>
    <property type="match status" value="1"/>
</dbReference>
<dbReference type="InterPro" id="IPR000152">
    <property type="entry name" value="EGF-type_Asp/Asn_hydroxyl_site"/>
</dbReference>
<dbReference type="SUPFAM" id="SSF57196">
    <property type="entry name" value="EGF/Laminin"/>
    <property type="match status" value="1"/>
</dbReference>
<dbReference type="CDD" id="cd00041">
    <property type="entry name" value="CUB"/>
    <property type="match status" value="1"/>
</dbReference>
<keyword evidence="4" id="KW-1015">Disulfide bond</keyword>
<dbReference type="Ensembl" id="ENSSHBT00005010411.1">
    <property type="protein sequence ID" value="ENSSHBP00005008635.1"/>
    <property type="gene ID" value="ENSSHBG00005007536.1"/>
</dbReference>
<evidence type="ECO:0000313" key="7">
    <source>
        <dbReference type="Ensembl" id="ENSSHBP00005008635.1"/>
    </source>
</evidence>
<dbReference type="InterPro" id="IPR035914">
    <property type="entry name" value="Sperma_CUB_dom_sf"/>
</dbReference>
<evidence type="ECO:0000256" key="1">
    <source>
        <dbReference type="ARBA" id="ARBA00022670"/>
    </source>
</evidence>
<keyword evidence="2" id="KW-0677">Repeat</keyword>
<dbReference type="GO" id="GO:0005615">
    <property type="term" value="C:extracellular space"/>
    <property type="evidence" value="ECO:0007669"/>
    <property type="project" value="TreeGrafter"/>
</dbReference>
<evidence type="ECO:0000259" key="6">
    <source>
        <dbReference type="PROSITE" id="PS01180"/>
    </source>
</evidence>
<dbReference type="InterPro" id="IPR001881">
    <property type="entry name" value="EGF-like_Ca-bd_dom"/>
</dbReference>
<keyword evidence="3" id="KW-0378">Hydrolase</keyword>
<sequence>MYLIFCLPVWADAASMYVRSCHPIILRWYPNDVQESWDIQVPPGYGIRLYFTHMDLEPSTELPLYILLQVLSGGQVEGVLCGQKKPRAPGSSIVEEFHVPYNTLTMSFQSDFSNEERFTGFAAYYVAVDVDECTDFVDEPCSHYCNNYIGGYFCTCPPDYFLYEDKKTCGGK</sequence>
<dbReference type="InterPro" id="IPR018097">
    <property type="entry name" value="EGF_Ca-bd_CS"/>
</dbReference>
<dbReference type="CDD" id="cd00054">
    <property type="entry name" value="EGF_CA"/>
    <property type="match status" value="1"/>
</dbReference>
<dbReference type="SUPFAM" id="SSF49854">
    <property type="entry name" value="Spermadhesin, CUB domain"/>
    <property type="match status" value="1"/>
</dbReference>